<accession>A0A8J3BJR4</accession>
<dbReference type="InterPro" id="IPR051910">
    <property type="entry name" value="ComF/GntX_DNA_util-trans"/>
</dbReference>
<evidence type="ECO:0000313" key="1">
    <source>
        <dbReference type="EMBL" id="GGK15443.1"/>
    </source>
</evidence>
<keyword evidence="2" id="KW-1185">Reference proteome</keyword>
<comment type="caution">
    <text evidence="1">The sequence shown here is derived from an EMBL/GenBank/DDBJ whole genome shotgun (WGS) entry which is preliminary data.</text>
</comment>
<dbReference type="Proteomes" id="UP000662200">
    <property type="component" value="Unassembled WGS sequence"/>
</dbReference>
<proteinExistence type="predicted"/>
<dbReference type="InterPro" id="IPR029057">
    <property type="entry name" value="PRTase-like"/>
</dbReference>
<dbReference type="SUPFAM" id="SSF53271">
    <property type="entry name" value="PRTase-like"/>
    <property type="match status" value="1"/>
</dbReference>
<gene>
    <name evidence="1" type="ORF">GCM10010124_05210</name>
</gene>
<evidence type="ECO:0000313" key="2">
    <source>
        <dbReference type="Proteomes" id="UP000662200"/>
    </source>
</evidence>
<reference evidence="1" key="2">
    <citation type="submission" date="2020-09" db="EMBL/GenBank/DDBJ databases">
        <authorList>
            <person name="Sun Q."/>
            <person name="Ohkuma M."/>
        </authorList>
    </citation>
    <scope>NUCLEOTIDE SEQUENCE</scope>
    <source>
        <strain evidence="1">JCM 3091</strain>
    </source>
</reference>
<dbReference type="PANTHER" id="PTHR47505:SF1">
    <property type="entry name" value="DNA UTILIZATION PROTEIN YHGH"/>
    <property type="match status" value="1"/>
</dbReference>
<sequence>MGLPEWMHDAWELLLPDGCAGCGGPGRLRYQACPACVAACAAAVPRAARPAPAPPGLPPVVAVDRYAGALRGLLLAYKERGAHRLAVPLGALLADAVRHVAPEPGPVCLVPVPSTARAARARYGDHLVRVARHAVRRLRAAGRPAVLARPLRTADRPDSAGLGLAERRAVAAAAIRLRRPLPAGAGPVVLVDDVVTTGATLAACAAALAAAGSPVRGAAVLAATARRAAGALPPDPFIIPPPRRGIRADQERFPAKLMRTWDDDRPTAG</sequence>
<evidence type="ECO:0008006" key="3">
    <source>
        <dbReference type="Google" id="ProtNLM"/>
    </source>
</evidence>
<dbReference type="Gene3D" id="3.40.50.2020">
    <property type="match status" value="1"/>
</dbReference>
<dbReference type="AlphaFoldDB" id="A0A8J3BJR4"/>
<dbReference type="RefSeq" id="WP_373290186.1">
    <property type="nucleotide sequence ID" value="NZ_BMQC01000001.1"/>
</dbReference>
<organism evidence="1 2">
    <name type="scientific">Pilimelia terevasa</name>
    <dbReference type="NCBI Taxonomy" id="53372"/>
    <lineage>
        <taxon>Bacteria</taxon>
        <taxon>Bacillati</taxon>
        <taxon>Actinomycetota</taxon>
        <taxon>Actinomycetes</taxon>
        <taxon>Micromonosporales</taxon>
        <taxon>Micromonosporaceae</taxon>
        <taxon>Pilimelia</taxon>
    </lineage>
</organism>
<dbReference type="PANTHER" id="PTHR47505">
    <property type="entry name" value="DNA UTILIZATION PROTEIN YHGH"/>
    <property type="match status" value="1"/>
</dbReference>
<dbReference type="EMBL" id="BMQC01000001">
    <property type="protein sequence ID" value="GGK15443.1"/>
    <property type="molecule type" value="Genomic_DNA"/>
</dbReference>
<reference evidence="1" key="1">
    <citation type="journal article" date="2014" name="Int. J. Syst. Evol. Microbiol.">
        <title>Complete genome sequence of Corynebacterium casei LMG S-19264T (=DSM 44701T), isolated from a smear-ripened cheese.</title>
        <authorList>
            <consortium name="US DOE Joint Genome Institute (JGI-PGF)"/>
            <person name="Walter F."/>
            <person name="Albersmeier A."/>
            <person name="Kalinowski J."/>
            <person name="Ruckert C."/>
        </authorList>
    </citation>
    <scope>NUCLEOTIDE SEQUENCE</scope>
    <source>
        <strain evidence="1">JCM 3091</strain>
    </source>
</reference>
<protein>
    <recommendedName>
        <fullName evidence="3">Phosphoribosyltransferase domain-containing protein</fullName>
    </recommendedName>
</protein>
<name>A0A8J3BJR4_9ACTN</name>